<organism evidence="4 5">
    <name type="scientific">Arthrobacter vasquezii</name>
    <dbReference type="NCBI Taxonomy" id="2977629"/>
    <lineage>
        <taxon>Bacteria</taxon>
        <taxon>Bacillati</taxon>
        <taxon>Actinomycetota</taxon>
        <taxon>Actinomycetes</taxon>
        <taxon>Micrococcales</taxon>
        <taxon>Micrococcaceae</taxon>
        <taxon>Arthrobacter</taxon>
    </lineage>
</organism>
<feature type="signal peptide" evidence="3">
    <location>
        <begin position="1"/>
        <end position="30"/>
    </location>
</feature>
<evidence type="ECO:0000256" key="1">
    <source>
        <dbReference type="ARBA" id="ARBA00022729"/>
    </source>
</evidence>
<dbReference type="InterPro" id="IPR028994">
    <property type="entry name" value="Integrin_alpha_N"/>
</dbReference>
<dbReference type="SUPFAM" id="SSF55486">
    <property type="entry name" value="Metalloproteases ('zincins'), catalytic domain"/>
    <property type="match status" value="1"/>
</dbReference>
<keyword evidence="5" id="KW-1185">Reference proteome</keyword>
<dbReference type="RefSeq" id="WP_277358923.1">
    <property type="nucleotide sequence ID" value="NZ_JAROKN010000032.1"/>
</dbReference>
<evidence type="ECO:0000256" key="3">
    <source>
        <dbReference type="SAM" id="SignalP"/>
    </source>
</evidence>
<dbReference type="PANTHER" id="PTHR44103">
    <property type="entry name" value="PROPROTEIN CONVERTASE P"/>
    <property type="match status" value="1"/>
</dbReference>
<dbReference type="EMBL" id="JAROKN010000032">
    <property type="protein sequence ID" value="MDF9278488.1"/>
    <property type="molecule type" value="Genomic_DNA"/>
</dbReference>
<dbReference type="Gene3D" id="3.40.390.10">
    <property type="entry name" value="Collagenase (Catalytic Domain)"/>
    <property type="match status" value="1"/>
</dbReference>
<dbReference type="Gene3D" id="2.115.10.10">
    <property type="entry name" value="Tachylectin 2"/>
    <property type="match status" value="2"/>
</dbReference>
<reference evidence="4 5" key="1">
    <citation type="journal article" date="2023" name="Int. J. Syst. Evol. Microbiol.">
        <title>Arthrobacter vasquezii sp. nov., isolated from a soil sample from Union Glacier, Antarctica.</title>
        <authorList>
            <person name="Valenzuela-Ibaceta F."/>
            <person name="Carrasco V."/>
            <person name="Lagos-Moraga S."/>
            <person name="Dietz-Vargas C."/>
            <person name="Navarro C.A."/>
            <person name="Perez-Donoso J.M."/>
        </authorList>
    </citation>
    <scope>NUCLEOTIDE SEQUENCE [LARGE SCALE GENOMIC DNA]</scope>
    <source>
        <strain evidence="4 5">EH-1B-1</strain>
    </source>
</reference>
<dbReference type="SUPFAM" id="SSF69318">
    <property type="entry name" value="Integrin alpha N-terminal domain"/>
    <property type="match status" value="3"/>
</dbReference>
<sequence>MLSLQRSTAALTGVLLLAASLSAGVHPAVAQSVQPSPIATQEPAVTSPVATQGPVQSPVPQDVSPAESTTGEVVPVEAVPAEVATVEEAPAEAADIHELFPDGFPAHPDHTFEGPLAKDGHSFTSTTEGAAMSPLGAGGTLSRAGDIKVRLVTVDLADSTATVPRTTAENSIAVSSKYWRSMSNGRLSMSVASRVWDHKSAAKSTDSYDQIMNKVTSELRWSYSPYTALVVFIPTPLKEGYLGYGWSSNGTSGRILMPQVSNFTTNVVTHEFGHVLGLMHSDSLQCTSGQPDTASFTSGCSIRSYGDTSDLMGISRWFETPAISSSFWDYGGFGRGDEIRNAGVASGSKTYTLYPWAGTAANRAVKFTDPKSGEIYYLELRVPVGFDRNTATGGNRGVKIVQSGGLTPASSLLLMPSSRPYTGYYADNTAWQAGSTFTTHAGTTVRINSVFDTYASVTIDARPQGAPARSDMNGDGTPDIVVRDAAGVLWLYPTTSTGSFQPRVQIGSGWGVMTSILLPGDFNGDAHADILARDGDGRMWLYAGTGTGSIRSRVQVGSGWQGMTELITPGDFDGDRNVDVLARKSDGTLHLYSGNGAGGWKGSSQRGSGWSVMTSILSPGDFSGDGKSDLLARDSAGNLFLYPGNGTGGFDSRRQAGSGWGGMTSLIGSGDHNSDGNADLVARDGAGTLWLYKGNGTGGFAGRSEMGVGWNELLIASVTVNAAAEAPVQPAAPVAPVQPVAPEPVKQSARTDMNGDGHPDIVARDSSDRLWLYPSTATGTFGRKAQIGSGWGGMNMILLPGDFSGDGVSDVLGRNGSGELWLYAGTGTGAVTSGERVGNGWGGMTALVTPGDFDGDGLADLLARTRDGGLYLYPGNGKGGWGSKQQIGSGWGGMTALLSTGDFNGDGTSDLLARDSNGDLFLYPGNGKGGFLSKTKAGHGWNVMSALAGPGPWGSDSTADLLARDGSGNLYLYSGNGTGGFSGGKKIGQGWDGMYIAE</sequence>
<feature type="compositionally biased region" description="Low complexity" evidence="2">
    <location>
        <begin position="54"/>
        <end position="65"/>
    </location>
</feature>
<proteinExistence type="predicted"/>
<protein>
    <submittedName>
        <fullName evidence="4">FG-GAP-like repeat-containing protein</fullName>
    </submittedName>
</protein>
<name>A0ABT6CX85_9MICC</name>
<feature type="region of interest" description="Disordered" evidence="2">
    <location>
        <begin position="41"/>
        <end position="74"/>
    </location>
</feature>
<keyword evidence="1 3" id="KW-0732">Signal</keyword>
<feature type="chain" id="PRO_5045526128" evidence="3">
    <location>
        <begin position="31"/>
        <end position="998"/>
    </location>
</feature>
<dbReference type="PANTHER" id="PTHR44103:SF1">
    <property type="entry name" value="PROPROTEIN CONVERTASE P"/>
    <property type="match status" value="1"/>
</dbReference>
<dbReference type="Proteomes" id="UP001220456">
    <property type="component" value="Unassembled WGS sequence"/>
</dbReference>
<dbReference type="InterPro" id="IPR024079">
    <property type="entry name" value="MetalloPept_cat_dom_sf"/>
</dbReference>
<accession>A0ABT6CX85</accession>
<evidence type="ECO:0000256" key="2">
    <source>
        <dbReference type="SAM" id="MobiDB-lite"/>
    </source>
</evidence>
<dbReference type="InterPro" id="IPR013517">
    <property type="entry name" value="FG-GAP"/>
</dbReference>
<comment type="caution">
    <text evidence="4">The sequence shown here is derived from an EMBL/GenBank/DDBJ whole genome shotgun (WGS) entry which is preliminary data.</text>
</comment>
<evidence type="ECO:0000313" key="5">
    <source>
        <dbReference type="Proteomes" id="UP001220456"/>
    </source>
</evidence>
<evidence type="ECO:0000313" key="4">
    <source>
        <dbReference type="EMBL" id="MDF9278488.1"/>
    </source>
</evidence>
<gene>
    <name evidence="4" type="ORF">P4U43_11885</name>
</gene>
<dbReference type="Pfam" id="PF13517">
    <property type="entry name" value="FG-GAP_3"/>
    <property type="match status" value="4"/>
</dbReference>